<protein>
    <submittedName>
        <fullName evidence="2">NAD(P)H-binding protein</fullName>
    </submittedName>
</protein>
<dbReference type="SUPFAM" id="SSF51735">
    <property type="entry name" value="NAD(P)-binding Rossmann-fold domains"/>
    <property type="match status" value="1"/>
</dbReference>
<dbReference type="Gene3D" id="3.90.25.10">
    <property type="entry name" value="UDP-galactose 4-epimerase, domain 1"/>
    <property type="match status" value="1"/>
</dbReference>
<dbReference type="InterPro" id="IPR051604">
    <property type="entry name" value="Ergot_Alk_Oxidoreductase"/>
</dbReference>
<evidence type="ECO:0000313" key="2">
    <source>
        <dbReference type="EMBL" id="MFE9601271.1"/>
    </source>
</evidence>
<feature type="domain" description="NAD(P)-binding" evidence="1">
    <location>
        <begin position="6"/>
        <end position="181"/>
    </location>
</feature>
<evidence type="ECO:0000313" key="3">
    <source>
        <dbReference type="Proteomes" id="UP001601303"/>
    </source>
</evidence>
<dbReference type="RefSeq" id="WP_388108321.1">
    <property type="nucleotide sequence ID" value="NZ_JBIAHM010000007.1"/>
</dbReference>
<dbReference type="Pfam" id="PF13460">
    <property type="entry name" value="NAD_binding_10"/>
    <property type="match status" value="1"/>
</dbReference>
<dbReference type="Gene3D" id="3.40.50.720">
    <property type="entry name" value="NAD(P)-binding Rossmann-like Domain"/>
    <property type="match status" value="1"/>
</dbReference>
<keyword evidence="3" id="KW-1185">Reference proteome</keyword>
<gene>
    <name evidence="2" type="ORF">ACFYNQ_22210</name>
</gene>
<reference evidence="2 3" key="1">
    <citation type="submission" date="2024-10" db="EMBL/GenBank/DDBJ databases">
        <title>The Natural Products Discovery Center: Release of the First 8490 Sequenced Strains for Exploring Actinobacteria Biosynthetic Diversity.</title>
        <authorList>
            <person name="Kalkreuter E."/>
            <person name="Kautsar S.A."/>
            <person name="Yang D."/>
            <person name="Bader C.D."/>
            <person name="Teijaro C.N."/>
            <person name="Fluegel L."/>
            <person name="Davis C.M."/>
            <person name="Simpson J.R."/>
            <person name="Lauterbach L."/>
            <person name="Steele A.D."/>
            <person name="Gui C."/>
            <person name="Meng S."/>
            <person name="Li G."/>
            <person name="Viehrig K."/>
            <person name="Ye F."/>
            <person name="Su P."/>
            <person name="Kiefer A.F."/>
            <person name="Nichols A."/>
            <person name="Cepeda A.J."/>
            <person name="Yan W."/>
            <person name="Fan B."/>
            <person name="Jiang Y."/>
            <person name="Adhikari A."/>
            <person name="Zheng C.-J."/>
            <person name="Schuster L."/>
            <person name="Cowan T.M."/>
            <person name="Smanski M.J."/>
            <person name="Chevrette M.G."/>
            <person name="De Carvalho L.P.S."/>
            <person name="Shen B."/>
        </authorList>
    </citation>
    <scope>NUCLEOTIDE SEQUENCE [LARGE SCALE GENOMIC DNA]</scope>
    <source>
        <strain evidence="2 3">NPDC006488</strain>
    </source>
</reference>
<accession>A0ABW6M560</accession>
<evidence type="ECO:0000259" key="1">
    <source>
        <dbReference type="Pfam" id="PF13460"/>
    </source>
</evidence>
<dbReference type="InterPro" id="IPR036291">
    <property type="entry name" value="NAD(P)-bd_dom_sf"/>
</dbReference>
<organism evidence="2 3">
    <name type="scientific">Streptomyces hokutonensis</name>
    <dbReference type="NCBI Taxonomy" id="1306990"/>
    <lineage>
        <taxon>Bacteria</taxon>
        <taxon>Bacillati</taxon>
        <taxon>Actinomycetota</taxon>
        <taxon>Actinomycetes</taxon>
        <taxon>Kitasatosporales</taxon>
        <taxon>Streptomycetaceae</taxon>
        <taxon>Streptomyces</taxon>
    </lineage>
</organism>
<proteinExistence type="predicted"/>
<dbReference type="InterPro" id="IPR016040">
    <property type="entry name" value="NAD(P)-bd_dom"/>
</dbReference>
<dbReference type="PANTHER" id="PTHR43162">
    <property type="match status" value="1"/>
</dbReference>
<dbReference type="PANTHER" id="PTHR43162:SF1">
    <property type="entry name" value="PRESTALK A DIFFERENTIATION PROTEIN A"/>
    <property type="match status" value="1"/>
</dbReference>
<sequence>MILVTGATGTIGSEVVRQLVARGEKVRALTRDPEKARIPPGVEPVRGGPADRTSVDAALTGTEVAFLVGVFGPDDAEHDRGLVEAARAAGVRRIVKLSGIGTGDPAVGPVGSWHAAGEQAVRDSGLEWTILRPSAFASNTLGWTASVRAGTPLPNTSGTGGQGVVDPRDVAEVAVAALLDPGHAGRTYTLTGPEVLSVPDQAAVLAEVLGRPVEVRDLSSAEAREYLLGLGYSDTFIDASEISREFVRNGGNEVVTEEVREVLGRPPRTYREWAQDHRAAFGAELGEG</sequence>
<name>A0ABW6M560_9ACTN</name>
<dbReference type="Proteomes" id="UP001601303">
    <property type="component" value="Unassembled WGS sequence"/>
</dbReference>
<comment type="caution">
    <text evidence="2">The sequence shown here is derived from an EMBL/GenBank/DDBJ whole genome shotgun (WGS) entry which is preliminary data.</text>
</comment>
<dbReference type="EMBL" id="JBIAHM010000007">
    <property type="protein sequence ID" value="MFE9601271.1"/>
    <property type="molecule type" value="Genomic_DNA"/>
</dbReference>